<name>A0A6M3L1L0_9ZZZZ</name>
<dbReference type="AlphaFoldDB" id="A0A6M3L1L0"/>
<sequence>MCFALEDVQVVHLPAGRKSRVEIRFRGRPGTHLIHDEDAERFLGMIDPSGAFLAYYREVKEIDRRD</sequence>
<evidence type="ECO:0000313" key="1">
    <source>
        <dbReference type="EMBL" id="QJA88443.1"/>
    </source>
</evidence>
<organism evidence="1">
    <name type="scientific">viral metagenome</name>
    <dbReference type="NCBI Taxonomy" id="1070528"/>
    <lineage>
        <taxon>unclassified sequences</taxon>
        <taxon>metagenomes</taxon>
        <taxon>organismal metagenomes</taxon>
    </lineage>
</organism>
<dbReference type="EMBL" id="MT142778">
    <property type="protein sequence ID" value="QJA88443.1"/>
    <property type="molecule type" value="Genomic_DNA"/>
</dbReference>
<protein>
    <submittedName>
        <fullName evidence="1">Uncharacterized protein</fullName>
    </submittedName>
</protein>
<proteinExistence type="predicted"/>
<gene>
    <name evidence="1" type="ORF">MM415B02764_0010</name>
</gene>
<reference evidence="1" key="1">
    <citation type="submission" date="2020-03" db="EMBL/GenBank/DDBJ databases">
        <title>The deep terrestrial virosphere.</title>
        <authorList>
            <person name="Holmfeldt K."/>
            <person name="Nilsson E."/>
            <person name="Simone D."/>
            <person name="Lopez-Fernandez M."/>
            <person name="Wu X."/>
            <person name="de Brujin I."/>
            <person name="Lundin D."/>
            <person name="Andersson A."/>
            <person name="Bertilsson S."/>
            <person name="Dopson M."/>
        </authorList>
    </citation>
    <scope>NUCLEOTIDE SEQUENCE</scope>
    <source>
        <strain evidence="1">MM415B02764</strain>
    </source>
</reference>
<accession>A0A6M3L1L0</accession>